<keyword evidence="9 12" id="KW-0057">Aromatic amino acid biosynthesis</keyword>
<name>A0A1I0T387_9BACL</name>
<dbReference type="PANTHER" id="PTHR48077:SF3">
    <property type="entry name" value="TRYPTOPHAN SYNTHASE"/>
    <property type="match status" value="1"/>
</dbReference>
<evidence type="ECO:0000256" key="3">
    <source>
        <dbReference type="ARBA" id="ARBA00004733"/>
    </source>
</evidence>
<dbReference type="InterPro" id="IPR006653">
    <property type="entry name" value="Trp_synth_b_CS"/>
</dbReference>
<dbReference type="Proteomes" id="UP000198650">
    <property type="component" value="Unassembled WGS sequence"/>
</dbReference>
<evidence type="ECO:0000313" key="15">
    <source>
        <dbReference type="Proteomes" id="UP000198650"/>
    </source>
</evidence>
<dbReference type="GO" id="GO:0004834">
    <property type="term" value="F:tryptophan synthase activity"/>
    <property type="evidence" value="ECO:0007669"/>
    <property type="project" value="UniProtKB-UniRule"/>
</dbReference>
<keyword evidence="8 12" id="KW-0663">Pyridoxal phosphate</keyword>
<protein>
    <recommendedName>
        <fullName evidence="12">Tryptophan synthase beta chain</fullName>
        <ecNumber evidence="12">4.2.1.20</ecNumber>
    </recommendedName>
</protein>
<dbReference type="PANTHER" id="PTHR48077">
    <property type="entry name" value="TRYPTOPHAN SYNTHASE-RELATED"/>
    <property type="match status" value="1"/>
</dbReference>
<comment type="similarity">
    <text evidence="4 12">Belongs to the TrpB family.</text>
</comment>
<dbReference type="InterPro" id="IPR001926">
    <property type="entry name" value="TrpB-like_PALP"/>
</dbReference>
<keyword evidence="6 12" id="KW-0028">Amino-acid biosynthesis</keyword>
<dbReference type="InterPro" id="IPR023026">
    <property type="entry name" value="Trp_synth_beta/beta-like"/>
</dbReference>
<dbReference type="FunFam" id="3.40.50.1100:FF:000004">
    <property type="entry name" value="Tryptophan synthase beta chain"/>
    <property type="match status" value="1"/>
</dbReference>
<gene>
    <name evidence="12" type="primary">trpB</name>
    <name evidence="14" type="ORF">SAMN05192569_101158</name>
</gene>
<evidence type="ECO:0000256" key="9">
    <source>
        <dbReference type="ARBA" id="ARBA00023141"/>
    </source>
</evidence>
<sequence>MYNVPNENGRFGDFGGKFVPETLMIPLEEIEEALAKALADDEFKAEYMRILQEYSGRPTPLTFAPNLTKKLNGAKIYLKREDLNHTGAHKINNAIGQALLAKRMGKKKIIAETGAGQHGVAAATVAAHFGMECIVFMGEEDIKRQELNVFRMKLLGAEVVPVYSGNRTLKDATNEAIRYWVQHCDDHFYMIGSVVGPHPYPKMVREFQRIIGDEAKRQFLEREGKLPDIIVACVGGGSNAMGMFYPFLEDDVTLVGVEAAGKGIDTPYHAATITKGTKGVIHGSMTYLLQDEHGQIIEPYSVSAGLDYPGVGPEHAYLASIGRVRYESVTDDEAIAAFQLLSREEGIIPAIESAHALAKAVQLAKTMRSDQTVLVCLSGRGDKDVQTMMKYLKGGNDVAMSNRN</sequence>
<evidence type="ECO:0000313" key="14">
    <source>
        <dbReference type="EMBL" id="SFA46235.1"/>
    </source>
</evidence>
<evidence type="ECO:0000256" key="8">
    <source>
        <dbReference type="ARBA" id="ARBA00022898"/>
    </source>
</evidence>
<evidence type="ECO:0000256" key="5">
    <source>
        <dbReference type="ARBA" id="ARBA00011270"/>
    </source>
</evidence>
<dbReference type="EC" id="4.2.1.20" evidence="12"/>
<evidence type="ECO:0000256" key="4">
    <source>
        <dbReference type="ARBA" id="ARBA00009982"/>
    </source>
</evidence>
<keyword evidence="10 12" id="KW-0456">Lyase</keyword>
<dbReference type="SUPFAM" id="SSF53686">
    <property type="entry name" value="Tryptophan synthase beta subunit-like PLP-dependent enzymes"/>
    <property type="match status" value="1"/>
</dbReference>
<organism evidence="14 15">
    <name type="scientific">Parageobacillus thermantarcticus</name>
    <dbReference type="NCBI Taxonomy" id="186116"/>
    <lineage>
        <taxon>Bacteria</taxon>
        <taxon>Bacillati</taxon>
        <taxon>Bacillota</taxon>
        <taxon>Bacilli</taxon>
        <taxon>Bacillales</taxon>
        <taxon>Anoxybacillaceae</taxon>
        <taxon>Parageobacillus</taxon>
    </lineage>
</organism>
<comment type="subunit">
    <text evidence="5 12">Tetramer of two alpha and two beta chains.</text>
</comment>
<dbReference type="HAMAP" id="MF_00133">
    <property type="entry name" value="Trp_synth_beta"/>
    <property type="match status" value="1"/>
</dbReference>
<keyword evidence="7 12" id="KW-0822">Tryptophan biosynthesis</keyword>
<comment type="function">
    <text evidence="2 12">The beta subunit is responsible for the synthesis of L-tryptophan from indole and L-serine.</text>
</comment>
<dbReference type="UniPathway" id="UPA00035">
    <property type="reaction ID" value="UER00044"/>
</dbReference>
<dbReference type="OrthoDB" id="9766131at2"/>
<dbReference type="NCBIfam" id="TIGR00263">
    <property type="entry name" value="trpB"/>
    <property type="match status" value="1"/>
</dbReference>
<dbReference type="FunFam" id="3.40.50.1100:FF:000001">
    <property type="entry name" value="Tryptophan synthase beta chain"/>
    <property type="match status" value="1"/>
</dbReference>
<evidence type="ECO:0000256" key="6">
    <source>
        <dbReference type="ARBA" id="ARBA00022605"/>
    </source>
</evidence>
<dbReference type="Pfam" id="PF00291">
    <property type="entry name" value="PALP"/>
    <property type="match status" value="1"/>
</dbReference>
<evidence type="ECO:0000256" key="7">
    <source>
        <dbReference type="ARBA" id="ARBA00022822"/>
    </source>
</evidence>
<dbReference type="EMBL" id="FOJS01000011">
    <property type="protein sequence ID" value="SFA46235.1"/>
    <property type="molecule type" value="Genomic_DNA"/>
</dbReference>
<evidence type="ECO:0000256" key="11">
    <source>
        <dbReference type="ARBA" id="ARBA00049047"/>
    </source>
</evidence>
<evidence type="ECO:0000256" key="2">
    <source>
        <dbReference type="ARBA" id="ARBA00002786"/>
    </source>
</evidence>
<dbReference type="GO" id="GO:0005737">
    <property type="term" value="C:cytoplasm"/>
    <property type="evidence" value="ECO:0007669"/>
    <property type="project" value="TreeGrafter"/>
</dbReference>
<keyword evidence="15" id="KW-1185">Reference proteome</keyword>
<comment type="cofactor">
    <cofactor evidence="1 12">
        <name>pyridoxal 5'-phosphate</name>
        <dbReference type="ChEBI" id="CHEBI:597326"/>
    </cofactor>
</comment>
<dbReference type="InterPro" id="IPR006654">
    <property type="entry name" value="Trp_synth_beta"/>
</dbReference>
<dbReference type="PROSITE" id="PS00168">
    <property type="entry name" value="TRP_SYNTHASE_BETA"/>
    <property type="match status" value="1"/>
</dbReference>
<proteinExistence type="inferred from homology"/>
<comment type="pathway">
    <text evidence="3 12">Amino-acid biosynthesis; L-tryptophan biosynthesis; L-tryptophan from chorismate: step 5/5.</text>
</comment>
<feature type="domain" description="Tryptophan synthase beta chain-like PALP" evidence="13">
    <location>
        <begin position="56"/>
        <end position="379"/>
    </location>
</feature>
<reference evidence="15" key="1">
    <citation type="submission" date="2016-10" db="EMBL/GenBank/DDBJ databases">
        <authorList>
            <person name="Varghese N."/>
            <person name="Submissions S."/>
        </authorList>
    </citation>
    <scope>NUCLEOTIDE SEQUENCE [LARGE SCALE GENOMIC DNA]</scope>
    <source>
        <strain evidence="15">M1</strain>
    </source>
</reference>
<dbReference type="AlphaFoldDB" id="A0A1I0T387"/>
<evidence type="ECO:0000256" key="10">
    <source>
        <dbReference type="ARBA" id="ARBA00023239"/>
    </source>
</evidence>
<dbReference type="Gene3D" id="3.40.50.1100">
    <property type="match status" value="2"/>
</dbReference>
<dbReference type="RefSeq" id="WP_090948810.1">
    <property type="nucleotide sequence ID" value="NZ_FOJS01000011.1"/>
</dbReference>
<feature type="modified residue" description="N6-(pyridoxal phosphate)lysine" evidence="12">
    <location>
        <position position="90"/>
    </location>
</feature>
<evidence type="ECO:0000256" key="1">
    <source>
        <dbReference type="ARBA" id="ARBA00001933"/>
    </source>
</evidence>
<comment type="catalytic activity">
    <reaction evidence="11 12">
        <text>(1S,2R)-1-C-(indol-3-yl)glycerol 3-phosphate + L-serine = D-glyceraldehyde 3-phosphate + L-tryptophan + H2O</text>
        <dbReference type="Rhea" id="RHEA:10532"/>
        <dbReference type="ChEBI" id="CHEBI:15377"/>
        <dbReference type="ChEBI" id="CHEBI:33384"/>
        <dbReference type="ChEBI" id="CHEBI:57912"/>
        <dbReference type="ChEBI" id="CHEBI:58866"/>
        <dbReference type="ChEBI" id="CHEBI:59776"/>
        <dbReference type="EC" id="4.2.1.20"/>
    </reaction>
</comment>
<evidence type="ECO:0000259" key="13">
    <source>
        <dbReference type="Pfam" id="PF00291"/>
    </source>
</evidence>
<dbReference type="PIRSF" id="PIRSF001413">
    <property type="entry name" value="Trp_syn_beta"/>
    <property type="match status" value="1"/>
</dbReference>
<accession>A0A1I0T387</accession>
<dbReference type="InterPro" id="IPR036052">
    <property type="entry name" value="TrpB-like_PALP_sf"/>
</dbReference>
<dbReference type="STRING" id="186116.SAMN05192569_101158"/>
<evidence type="ECO:0000256" key="12">
    <source>
        <dbReference type="HAMAP-Rule" id="MF_00133"/>
    </source>
</evidence>
<dbReference type="CDD" id="cd06446">
    <property type="entry name" value="Trp-synth_B"/>
    <property type="match status" value="1"/>
</dbReference>